<sequence>MNADEFLMQGGVASAKFPVIGTTVTGTIAREPEVRDQTDFDTGKVKTWDDGTPRRQLMVVLQTAERDPANPDDDGERAVYVKGQMKTAVRDAVRKAGAPGLKVGGTLTVQYIADGQATRGNPPKQYAASYVPPANAAANDFLNGGEPQAVPAQPVPQAVPAFVPQAPAPQPMPAPAPAPQPVPQAAPTAPPVQQAAPALSPEMLAAIANLPAEEKARLGLA</sequence>
<dbReference type="RefSeq" id="WP_151539689.1">
    <property type="nucleotide sequence ID" value="NZ_WBMR01000019.1"/>
</dbReference>
<proteinExistence type="predicted"/>
<accession>A0A6L3W593</accession>
<comment type="caution">
    <text evidence="2">The sequence shown here is derived from an EMBL/GenBank/DDBJ whole genome shotgun (WGS) entry which is preliminary data.</text>
</comment>
<evidence type="ECO:0000256" key="1">
    <source>
        <dbReference type="SAM" id="MobiDB-lite"/>
    </source>
</evidence>
<dbReference type="EMBL" id="WBMR01000019">
    <property type="protein sequence ID" value="KAB2384734.1"/>
    <property type="molecule type" value="Genomic_DNA"/>
</dbReference>
<dbReference type="Proteomes" id="UP000483004">
    <property type="component" value="Unassembled WGS sequence"/>
</dbReference>
<organism evidence="2 3">
    <name type="scientific">Actinomadura montaniterrae</name>
    <dbReference type="NCBI Taxonomy" id="1803903"/>
    <lineage>
        <taxon>Bacteria</taxon>
        <taxon>Bacillati</taxon>
        <taxon>Actinomycetota</taxon>
        <taxon>Actinomycetes</taxon>
        <taxon>Streptosporangiales</taxon>
        <taxon>Thermomonosporaceae</taxon>
        <taxon>Actinomadura</taxon>
    </lineage>
</organism>
<dbReference type="OrthoDB" id="4548637at2"/>
<evidence type="ECO:0000313" key="3">
    <source>
        <dbReference type="Proteomes" id="UP000483004"/>
    </source>
</evidence>
<feature type="region of interest" description="Disordered" evidence="1">
    <location>
        <begin position="162"/>
        <end position="197"/>
    </location>
</feature>
<feature type="compositionally biased region" description="Pro residues" evidence="1">
    <location>
        <begin position="166"/>
        <end position="190"/>
    </location>
</feature>
<reference evidence="2 3" key="1">
    <citation type="submission" date="2019-09" db="EMBL/GenBank/DDBJ databases">
        <title>Actinomadura physcomitrii sp. nov., a novel actinomycete isolated from moss [Physcomitrium sphaericum (Ludw) Fuernr].</title>
        <authorList>
            <person name="Liu C."/>
            <person name="Zhuang X."/>
        </authorList>
    </citation>
    <scope>NUCLEOTIDE SEQUENCE [LARGE SCALE GENOMIC DNA]</scope>
    <source>
        <strain evidence="2 3">CYP1-1B</strain>
    </source>
</reference>
<protein>
    <submittedName>
        <fullName evidence="2">Uncharacterized protein</fullName>
    </submittedName>
</protein>
<dbReference type="AlphaFoldDB" id="A0A6L3W593"/>
<name>A0A6L3W593_9ACTN</name>
<keyword evidence="3" id="KW-1185">Reference proteome</keyword>
<evidence type="ECO:0000313" key="2">
    <source>
        <dbReference type="EMBL" id="KAB2384734.1"/>
    </source>
</evidence>
<gene>
    <name evidence="2" type="ORF">F9B16_09815</name>
</gene>